<name>A0ABU0XAP7_9PSEU</name>
<reference evidence="2 3" key="1">
    <citation type="submission" date="2017-06" db="EMBL/GenBank/DDBJ databases">
        <title>Cultured bacterium strain Saccharothrix yanglingensis Hhs.015.</title>
        <authorList>
            <person name="Xia Y."/>
        </authorList>
    </citation>
    <scope>NUCLEOTIDE SEQUENCE [LARGE SCALE GENOMIC DNA]</scope>
    <source>
        <strain evidence="2 3">Hhs.015</strain>
    </source>
</reference>
<evidence type="ECO:0000313" key="2">
    <source>
        <dbReference type="EMBL" id="MDQ2589180.1"/>
    </source>
</evidence>
<evidence type="ECO:0000313" key="3">
    <source>
        <dbReference type="Proteomes" id="UP001225605"/>
    </source>
</evidence>
<sequence length="119" mass="12891">MADFDTSQVSNIRGQVPTGGRVLRSGDRAGLEQEMWSLLTLHQLLRTVMVDTAQSLPGTDPDRCGFTIAPHAARDQAVQTTGIIVDGNEESGVIAHRLLTALLPPRHPRVSTRKGRSPI</sequence>
<feature type="non-terminal residue" evidence="2">
    <location>
        <position position="119"/>
    </location>
</feature>
<accession>A0ABU0XAP7</accession>
<protein>
    <submittedName>
        <fullName evidence="2">Uncharacterized protein</fullName>
    </submittedName>
</protein>
<feature type="region of interest" description="Disordered" evidence="1">
    <location>
        <begin position="1"/>
        <end position="24"/>
    </location>
</feature>
<feature type="compositionally biased region" description="Polar residues" evidence="1">
    <location>
        <begin position="1"/>
        <end position="13"/>
    </location>
</feature>
<comment type="caution">
    <text evidence="2">The sequence shown here is derived from an EMBL/GenBank/DDBJ whole genome shotgun (WGS) entry which is preliminary data.</text>
</comment>
<keyword evidence="3" id="KW-1185">Reference proteome</keyword>
<organism evidence="2 3">
    <name type="scientific">Saccharothrix yanglingensis</name>
    <dbReference type="NCBI Taxonomy" id="659496"/>
    <lineage>
        <taxon>Bacteria</taxon>
        <taxon>Bacillati</taxon>
        <taxon>Actinomycetota</taxon>
        <taxon>Actinomycetes</taxon>
        <taxon>Pseudonocardiales</taxon>
        <taxon>Pseudonocardiaceae</taxon>
        <taxon>Saccharothrix</taxon>
    </lineage>
</organism>
<dbReference type="Proteomes" id="UP001225605">
    <property type="component" value="Unassembled WGS sequence"/>
</dbReference>
<gene>
    <name evidence="2" type="ORF">CKY47_35680</name>
</gene>
<proteinExistence type="predicted"/>
<dbReference type="EMBL" id="NSDM01000033">
    <property type="protein sequence ID" value="MDQ2589180.1"/>
    <property type="molecule type" value="Genomic_DNA"/>
</dbReference>
<evidence type="ECO:0000256" key="1">
    <source>
        <dbReference type="SAM" id="MobiDB-lite"/>
    </source>
</evidence>